<gene>
    <name evidence="1" type="ORF">HW115_03360</name>
</gene>
<dbReference type="AlphaFoldDB" id="A0A851GAI6"/>
<comment type="caution">
    <text evidence="1">The sequence shown here is derived from an EMBL/GenBank/DDBJ whole genome shotgun (WGS) entry which is preliminary data.</text>
</comment>
<sequence>MYIINQSFAGDECVFEFALCMDCREKMHNQLSEPSKVAMFDFMHDHIDMEQREEQLGTDSATEDYITSCITCHQPRSATNGYTLGAMFAGHELIKGPFPMLMCSTCEEALADSLSDETRKVWDRFIAENFPGPPSEVKLPTGSKPVLI</sequence>
<name>A0A851GAI6_9BACT</name>
<evidence type="ECO:0000313" key="1">
    <source>
        <dbReference type="EMBL" id="NWK54633.1"/>
    </source>
</evidence>
<keyword evidence="2" id="KW-1185">Reference proteome</keyword>
<evidence type="ECO:0000313" key="2">
    <source>
        <dbReference type="Proteomes" id="UP000557872"/>
    </source>
</evidence>
<proteinExistence type="predicted"/>
<accession>A0A851GAI6</accession>
<protein>
    <submittedName>
        <fullName evidence="1">Uncharacterized protein</fullName>
    </submittedName>
</protein>
<dbReference type="EMBL" id="JACBAZ010000001">
    <property type="protein sequence ID" value="NWK54633.1"/>
    <property type="molecule type" value="Genomic_DNA"/>
</dbReference>
<organism evidence="1 2">
    <name type="scientific">Oceaniferula marina</name>
    <dbReference type="NCBI Taxonomy" id="2748318"/>
    <lineage>
        <taxon>Bacteria</taxon>
        <taxon>Pseudomonadati</taxon>
        <taxon>Verrucomicrobiota</taxon>
        <taxon>Verrucomicrobiia</taxon>
        <taxon>Verrucomicrobiales</taxon>
        <taxon>Verrucomicrobiaceae</taxon>
        <taxon>Oceaniferula</taxon>
    </lineage>
</organism>
<dbReference type="Proteomes" id="UP000557872">
    <property type="component" value="Unassembled WGS sequence"/>
</dbReference>
<reference evidence="1 2" key="1">
    <citation type="submission" date="2020-07" db="EMBL/GenBank/DDBJ databases">
        <title>Roseicoccus Jingziensis gen. nov., sp. nov., isolated from coastal seawater.</title>
        <authorList>
            <person name="Feng X."/>
        </authorList>
    </citation>
    <scope>NUCLEOTIDE SEQUENCE [LARGE SCALE GENOMIC DNA]</scope>
    <source>
        <strain evidence="1 2">N1E253</strain>
    </source>
</reference>